<dbReference type="RefSeq" id="WP_379771723.1">
    <property type="nucleotide sequence ID" value="NZ_JBHSMZ010000009.1"/>
</dbReference>
<protein>
    <recommendedName>
        <fullName evidence="4">Molecular chaperone</fullName>
    </recommendedName>
</protein>
<dbReference type="Proteomes" id="UP001596086">
    <property type="component" value="Unassembled WGS sequence"/>
</dbReference>
<dbReference type="EMBL" id="JBHSMZ010000009">
    <property type="protein sequence ID" value="MFC5549627.1"/>
    <property type="molecule type" value="Genomic_DNA"/>
</dbReference>
<gene>
    <name evidence="2" type="ORF">ACFPO9_14010</name>
</gene>
<reference evidence="3" key="1">
    <citation type="journal article" date="2019" name="Int. J. Syst. Evol. Microbiol.">
        <title>The Global Catalogue of Microorganisms (GCM) 10K type strain sequencing project: providing services to taxonomists for standard genome sequencing and annotation.</title>
        <authorList>
            <consortium name="The Broad Institute Genomics Platform"/>
            <consortium name="The Broad Institute Genome Sequencing Center for Infectious Disease"/>
            <person name="Wu L."/>
            <person name="Ma J."/>
        </authorList>
    </citation>
    <scope>NUCLEOTIDE SEQUENCE [LARGE SCALE GENOMIC DNA]</scope>
    <source>
        <strain evidence="3">CGMCC 4.5798</strain>
    </source>
</reference>
<evidence type="ECO:0000313" key="3">
    <source>
        <dbReference type="Proteomes" id="UP001596086"/>
    </source>
</evidence>
<feature type="signal peptide" evidence="1">
    <location>
        <begin position="1"/>
        <end position="20"/>
    </location>
</feature>
<proteinExistence type="predicted"/>
<accession>A0ABW0RXW0</accession>
<feature type="chain" id="PRO_5046164109" description="Molecular chaperone" evidence="1">
    <location>
        <begin position="21"/>
        <end position="238"/>
    </location>
</feature>
<comment type="caution">
    <text evidence="2">The sequence shown here is derived from an EMBL/GenBank/DDBJ whole genome shotgun (WGS) entry which is preliminary data.</text>
</comment>
<evidence type="ECO:0000313" key="2">
    <source>
        <dbReference type="EMBL" id="MFC5549627.1"/>
    </source>
</evidence>
<sequence>MKRYLLPLLVLASAAMPVHADDTDKAPPVVKVSSVRDPELKSYRTMLKSYSVVEEFKALAPNADFRFLLLPPPGTPAKDLSLRIANADDSVPVPVAKDNSFALPRLPAFETTDAELLLNVKKGGARWRPQVTTPGLPPDTRRLGDLRLECEIRWVVERDELSFARRTLFRTLGGPCGSKNVSTHFITQRPLASATLIDGERRVALAVANGGYTFVPPLHDKTLGNDALVQLVYKDATQ</sequence>
<keyword evidence="3" id="KW-1185">Reference proteome</keyword>
<keyword evidence="1" id="KW-0732">Signal</keyword>
<evidence type="ECO:0000256" key="1">
    <source>
        <dbReference type="SAM" id="SignalP"/>
    </source>
</evidence>
<evidence type="ECO:0008006" key="4">
    <source>
        <dbReference type="Google" id="ProtNLM"/>
    </source>
</evidence>
<name>A0ABW0RXW0_9BURK</name>
<organism evidence="2 3">
    <name type="scientific">Massilia aerilata</name>
    <dbReference type="NCBI Taxonomy" id="453817"/>
    <lineage>
        <taxon>Bacteria</taxon>
        <taxon>Pseudomonadati</taxon>
        <taxon>Pseudomonadota</taxon>
        <taxon>Betaproteobacteria</taxon>
        <taxon>Burkholderiales</taxon>
        <taxon>Oxalobacteraceae</taxon>
        <taxon>Telluria group</taxon>
        <taxon>Massilia</taxon>
    </lineage>
</organism>